<reference evidence="1 2" key="1">
    <citation type="journal article" date="2013" name="Genome Announc.">
        <title>Draft Genome Sequence of Helicobacter fennelliae Strain MRY12-0050, Isolated from a Bacteremia Patient.</title>
        <authorList>
            <person name="Rimbara E."/>
            <person name="Matsui M."/>
            <person name="Mori S."/>
            <person name="Suzuki S."/>
            <person name="Suzuki M."/>
            <person name="Kim H."/>
            <person name="Sekizuka T."/>
            <person name="Kuroda M."/>
            <person name="Shibayama K."/>
        </authorList>
    </citation>
    <scope>NUCLEOTIDE SEQUENCE [LARGE SCALE GENOMIC DNA]</scope>
    <source>
        <strain evidence="1 2">MRY12-0050</strain>
    </source>
</reference>
<protein>
    <submittedName>
        <fullName evidence="1">Uncharacterized protein</fullName>
    </submittedName>
</protein>
<dbReference type="STRING" id="1325130.HFN_1346"/>
<gene>
    <name evidence="1" type="ORF">HFN_1346</name>
</gene>
<sequence>MEIAFGYFMFLAMRKQPFLLQIFALLMLWNTVSVKTYFGDITNTRVYWNYDIAGPFFYFLF</sequence>
<dbReference type="AlphaFoldDB" id="T1DXB0"/>
<organism evidence="1 2">
    <name type="scientific">Helicobacter fennelliae MRY12-0050</name>
    <dbReference type="NCBI Taxonomy" id="1325130"/>
    <lineage>
        <taxon>Bacteria</taxon>
        <taxon>Pseudomonadati</taxon>
        <taxon>Campylobacterota</taxon>
        <taxon>Epsilonproteobacteria</taxon>
        <taxon>Campylobacterales</taxon>
        <taxon>Helicobacteraceae</taxon>
        <taxon>Helicobacter</taxon>
    </lineage>
</organism>
<proteinExistence type="predicted"/>
<dbReference type="EMBL" id="BASD01000033">
    <property type="protein sequence ID" value="GAD20102.1"/>
    <property type="molecule type" value="Genomic_DNA"/>
</dbReference>
<accession>T1DXB0</accession>
<name>T1DXB0_9HELI</name>
<evidence type="ECO:0000313" key="2">
    <source>
        <dbReference type="Proteomes" id="UP000018143"/>
    </source>
</evidence>
<keyword evidence="2" id="KW-1185">Reference proteome</keyword>
<dbReference type="Proteomes" id="UP000018143">
    <property type="component" value="Unassembled WGS sequence"/>
</dbReference>
<comment type="caution">
    <text evidence="1">The sequence shown here is derived from an EMBL/GenBank/DDBJ whole genome shotgun (WGS) entry which is preliminary data.</text>
</comment>
<evidence type="ECO:0000313" key="1">
    <source>
        <dbReference type="EMBL" id="GAD20102.1"/>
    </source>
</evidence>